<keyword evidence="3" id="KW-0539">Nucleus</keyword>
<proteinExistence type="inferred from homology"/>
<dbReference type="GO" id="GO:0003723">
    <property type="term" value="F:RNA binding"/>
    <property type="evidence" value="ECO:0007669"/>
    <property type="project" value="TreeGrafter"/>
</dbReference>
<comment type="caution">
    <text evidence="5">The sequence shown here is derived from an EMBL/GenBank/DDBJ whole genome shotgun (WGS) entry which is preliminary data.</text>
</comment>
<keyword evidence="6" id="KW-1185">Reference proteome</keyword>
<dbReference type="SUPFAM" id="SSF48371">
    <property type="entry name" value="ARM repeat"/>
    <property type="match status" value="1"/>
</dbReference>
<dbReference type="GO" id="GO:0005730">
    <property type="term" value="C:nucleolus"/>
    <property type="evidence" value="ECO:0007669"/>
    <property type="project" value="InterPro"/>
</dbReference>
<sequence length="991" mass="113035">MSEKTLLSYFWDLASTNEKIRIDAAVSLIQHLKSSNNTGEIQNDSTAEVKPDDLSYTLKRLIKGLASSRKAARQGFAMALTEIILMFDTITVEDIINFMKDSLTVTKSSSSQEERDGYFGQMFGLVTLGRAICLATDYSNENIQKSSITLVVERVKELLAKKSYLQETCYKAIVDIIAMLEFSEFQEYLLPVLENDIKCSWEKCSPDSLTLVLAIWRLFKDDIGRKIFKKSWASSHLDAVENYPLLAKILQNSHNSHPRLHIVWDEVFHLVLNSPKSDFRKFWMTVVDENLFQSSHERKFLGFKLVEKVLPMLSLDQVEVVFSPEFMHCLFNSLAHNTNYLYAATRQMIEGFGNMIILKEKQELIPQIIKQLLGRNGNISFDAVTKSKTIENLLSKLRPKDLPPFISWLKETFIAGTPNLENASDSGVPTQVDKTREGVLGLFLSLMRCKQLEHTSSWILAAVHFVFENAYFAQNISPPISSRTRTLCQQRFNTILGELASLSGKHKTNADVKSKDSSTSDQQKRFGYAEDGRLWISHVMHRAKELLKNDENTIIGESWTEEVQAVFNKTMKIVRKLEQKSSGVTPENNAFTLMFLYVGVQLFGDAQQAQEILEELFHCYDKVKAQISDKAQENEPHWMDVVTEILLSLLTETSNLRRQVVDQVFNIIVPHLTSSALKIILEAIDPRNGLDEDSALQVEDSEEDDEMMSDEDDVPEETGSDDESDGDDTGDDDDDDDNDDDDDDTKESIDPLFKVDLQAALGNALANEPEDENEAEQSDSDFDDDTMLKLDEALSEVFKQHLKAKQEKKKMKDAKKSLLHFKLRVLDLVEIVIKKQPDSHLILELMQPLLEIIRACLTSKDFTTLGERTQGIFKNKLCSIKEHPELSASYVENIHVNIEFLLKQAIKAPSVTMVTLMSTCCLFLIRQLRRTKDTSEEQSKIKKKSEKVEEFVHLDSIRLKTAYSEALKDFMLHRNTHLHPLLFQELINRYP</sequence>
<dbReference type="PANTHER" id="PTHR13213">
    <property type="entry name" value="MYB-BINDING PROTEIN 1A FAMILY MEMBER"/>
    <property type="match status" value="1"/>
</dbReference>
<dbReference type="Proteomes" id="UP001152795">
    <property type="component" value="Unassembled WGS sequence"/>
</dbReference>
<comment type="similarity">
    <text evidence="2">Belongs to the MYBBP1A family.</text>
</comment>
<feature type="non-terminal residue" evidence="5">
    <location>
        <position position="991"/>
    </location>
</feature>
<evidence type="ECO:0000256" key="1">
    <source>
        <dbReference type="ARBA" id="ARBA00004123"/>
    </source>
</evidence>
<dbReference type="InterPro" id="IPR016024">
    <property type="entry name" value="ARM-type_fold"/>
</dbReference>
<evidence type="ECO:0000313" key="5">
    <source>
        <dbReference type="EMBL" id="CAB4017107.1"/>
    </source>
</evidence>
<reference evidence="5" key="1">
    <citation type="submission" date="2020-04" db="EMBL/GenBank/DDBJ databases">
        <authorList>
            <person name="Alioto T."/>
            <person name="Alioto T."/>
            <person name="Gomez Garrido J."/>
        </authorList>
    </citation>
    <scope>NUCLEOTIDE SEQUENCE</scope>
    <source>
        <strain evidence="5">A484AB</strain>
    </source>
</reference>
<dbReference type="GO" id="GO:0043565">
    <property type="term" value="F:sequence-specific DNA binding"/>
    <property type="evidence" value="ECO:0007669"/>
    <property type="project" value="TreeGrafter"/>
</dbReference>
<evidence type="ECO:0000313" key="6">
    <source>
        <dbReference type="Proteomes" id="UP001152795"/>
    </source>
</evidence>
<gene>
    <name evidence="5" type="ORF">PACLA_8A044153</name>
</gene>
<dbReference type="InterPro" id="IPR007015">
    <property type="entry name" value="DNA_pol_V/MYBBP1A"/>
</dbReference>
<name>A0A7D9IZQ6_PARCT</name>
<protein>
    <submittedName>
        <fullName evidence="5">Myb-binding 1A</fullName>
    </submittedName>
</protein>
<evidence type="ECO:0000256" key="3">
    <source>
        <dbReference type="ARBA" id="ARBA00023242"/>
    </source>
</evidence>
<organism evidence="5 6">
    <name type="scientific">Paramuricea clavata</name>
    <name type="common">Red gorgonian</name>
    <name type="synonym">Violescent sea-whip</name>
    <dbReference type="NCBI Taxonomy" id="317549"/>
    <lineage>
        <taxon>Eukaryota</taxon>
        <taxon>Metazoa</taxon>
        <taxon>Cnidaria</taxon>
        <taxon>Anthozoa</taxon>
        <taxon>Octocorallia</taxon>
        <taxon>Malacalcyonacea</taxon>
        <taxon>Plexauridae</taxon>
        <taxon>Paramuricea</taxon>
    </lineage>
</organism>
<dbReference type="GO" id="GO:0003714">
    <property type="term" value="F:transcription corepressor activity"/>
    <property type="evidence" value="ECO:0007669"/>
    <property type="project" value="TreeGrafter"/>
</dbReference>
<evidence type="ECO:0000256" key="4">
    <source>
        <dbReference type="SAM" id="MobiDB-lite"/>
    </source>
</evidence>
<dbReference type="OrthoDB" id="342531at2759"/>
<dbReference type="Pfam" id="PF04931">
    <property type="entry name" value="DNA_pol_phi"/>
    <property type="match status" value="1"/>
</dbReference>
<dbReference type="AlphaFoldDB" id="A0A7D9IZQ6"/>
<comment type="subcellular location">
    <subcellularLocation>
        <location evidence="1">Nucleus</location>
    </subcellularLocation>
</comment>
<feature type="compositionally biased region" description="Acidic residues" evidence="4">
    <location>
        <begin position="691"/>
        <end position="745"/>
    </location>
</feature>
<evidence type="ECO:0000256" key="2">
    <source>
        <dbReference type="ARBA" id="ARBA00006809"/>
    </source>
</evidence>
<feature type="region of interest" description="Disordered" evidence="4">
    <location>
        <begin position="691"/>
        <end position="751"/>
    </location>
</feature>
<accession>A0A7D9IZQ6</accession>
<dbReference type="EMBL" id="CACRXK020009408">
    <property type="protein sequence ID" value="CAB4017107.1"/>
    <property type="molecule type" value="Genomic_DNA"/>
</dbReference>
<dbReference type="PANTHER" id="PTHR13213:SF2">
    <property type="entry name" value="MYB-BINDING PROTEIN 1A"/>
    <property type="match status" value="1"/>
</dbReference>